<dbReference type="GO" id="GO:0006508">
    <property type="term" value="P:proteolysis"/>
    <property type="evidence" value="ECO:0007669"/>
    <property type="project" value="UniProtKB-KW"/>
</dbReference>
<dbReference type="InterPro" id="IPR000859">
    <property type="entry name" value="CUB_dom"/>
</dbReference>
<evidence type="ECO:0000256" key="3">
    <source>
        <dbReference type="ARBA" id="ARBA00022536"/>
    </source>
</evidence>
<dbReference type="PROSITE" id="PS50026">
    <property type="entry name" value="EGF_3"/>
    <property type="match status" value="1"/>
</dbReference>
<keyword evidence="5 15" id="KW-0479">Metal-binding</keyword>
<dbReference type="InterPro" id="IPR035914">
    <property type="entry name" value="Sperma_CUB_dom_sf"/>
</dbReference>
<dbReference type="PROSITE" id="PS01186">
    <property type="entry name" value="EGF_2"/>
    <property type="match status" value="1"/>
</dbReference>
<protein>
    <recommendedName>
        <fullName evidence="13">Zinc metalloproteinase</fullName>
    </recommendedName>
</protein>
<dbReference type="GO" id="GO:0018996">
    <property type="term" value="P:molting cycle, collagen and cuticulin-based cuticle"/>
    <property type="evidence" value="ECO:0007669"/>
    <property type="project" value="InterPro"/>
</dbReference>
<evidence type="ECO:0000259" key="19">
    <source>
        <dbReference type="PROSITE" id="PS50026"/>
    </source>
</evidence>
<dbReference type="FunFam" id="3.40.390.10:FF:000028">
    <property type="entry name" value="Zinc metalloproteinase"/>
    <property type="match status" value="1"/>
</dbReference>
<evidence type="ECO:0000256" key="8">
    <source>
        <dbReference type="ARBA" id="ARBA00022833"/>
    </source>
</evidence>
<dbReference type="CDD" id="cd00041">
    <property type="entry name" value="CUB"/>
    <property type="match status" value="1"/>
</dbReference>
<dbReference type="Pfam" id="PF00090">
    <property type="entry name" value="TSP_1"/>
    <property type="match status" value="1"/>
</dbReference>
<feature type="domain" description="CUB" evidence="18">
    <location>
        <begin position="348"/>
        <end position="457"/>
    </location>
</feature>
<feature type="compositionally biased region" description="Polar residues" evidence="17">
    <location>
        <begin position="538"/>
        <end position="551"/>
    </location>
</feature>
<organism evidence="21 22">
    <name type="scientific">Caenorhabditis auriculariae</name>
    <dbReference type="NCBI Taxonomy" id="2777116"/>
    <lineage>
        <taxon>Eukaryota</taxon>
        <taxon>Metazoa</taxon>
        <taxon>Ecdysozoa</taxon>
        <taxon>Nematoda</taxon>
        <taxon>Chromadorea</taxon>
        <taxon>Rhabditida</taxon>
        <taxon>Rhabditina</taxon>
        <taxon>Rhabditomorpha</taxon>
        <taxon>Rhabditoidea</taxon>
        <taxon>Rhabditidae</taxon>
        <taxon>Peloderinae</taxon>
        <taxon>Caenorhabditis</taxon>
    </lineage>
</organism>
<dbReference type="SMART" id="SM00209">
    <property type="entry name" value="TSP1"/>
    <property type="match status" value="1"/>
</dbReference>
<feature type="compositionally biased region" description="Basic and acidic residues" evidence="17">
    <location>
        <begin position="520"/>
        <end position="535"/>
    </location>
</feature>
<dbReference type="EMBL" id="CAJGYM010000009">
    <property type="protein sequence ID" value="CAD6188674.1"/>
    <property type="molecule type" value="Genomic_DNA"/>
</dbReference>
<evidence type="ECO:0000256" key="1">
    <source>
        <dbReference type="ARBA" id="ARBA00004613"/>
    </source>
</evidence>
<keyword evidence="4 15" id="KW-0645">Protease</keyword>
<keyword evidence="10" id="KW-0865">Zymogen</keyword>
<dbReference type="AlphaFoldDB" id="A0A8S1H0M9"/>
<evidence type="ECO:0000256" key="17">
    <source>
        <dbReference type="SAM" id="MobiDB-lite"/>
    </source>
</evidence>
<dbReference type="InterPro" id="IPR036383">
    <property type="entry name" value="TSP1_rpt_sf"/>
</dbReference>
<dbReference type="Pfam" id="PF00431">
    <property type="entry name" value="CUB"/>
    <property type="match status" value="1"/>
</dbReference>
<dbReference type="PROSITE" id="PS00022">
    <property type="entry name" value="EGF_1"/>
    <property type="match status" value="1"/>
</dbReference>
<keyword evidence="3 14" id="KW-0245">EGF-like domain</keyword>
<evidence type="ECO:0000256" key="16">
    <source>
        <dbReference type="RuleBase" id="RU361183"/>
    </source>
</evidence>
<keyword evidence="9 15" id="KW-0482">Metalloprotease</keyword>
<dbReference type="InterPro" id="IPR000742">
    <property type="entry name" value="EGF"/>
</dbReference>
<feature type="binding site" evidence="15">
    <location>
        <position position="202"/>
    </location>
    <ligand>
        <name>Zn(2+)</name>
        <dbReference type="ChEBI" id="CHEBI:29105"/>
        <note>catalytic</note>
    </ligand>
</feature>
<dbReference type="Gene3D" id="2.60.120.290">
    <property type="entry name" value="Spermadhesin, CUB domain"/>
    <property type="match status" value="1"/>
</dbReference>
<feature type="region of interest" description="Disordered" evidence="17">
    <location>
        <begin position="502"/>
        <end position="551"/>
    </location>
</feature>
<dbReference type="GO" id="GO:0005576">
    <property type="term" value="C:extracellular region"/>
    <property type="evidence" value="ECO:0007669"/>
    <property type="project" value="UniProtKB-SubCell"/>
</dbReference>
<comment type="cofactor">
    <cofactor evidence="15 16">
        <name>Zn(2+)</name>
        <dbReference type="ChEBI" id="CHEBI:29105"/>
    </cofactor>
    <text evidence="15 16">Binds 1 zinc ion per subunit.</text>
</comment>
<comment type="caution">
    <text evidence="21">The sequence shown here is derived from an EMBL/GenBank/DDBJ whole genome shotgun (WGS) entry which is preliminary data.</text>
</comment>
<sequence>MSPHPWLLTVAIILVFPACASPQYIANDVVSDYGEVKELLNSFYRRHARRYGNDYDPSAILITEPSLDQASTDKTEATVNRKIWTEVFENDIILTLPQAEALLKEPNSRKKRQANRDPRLFWTNLTISYEFYGGDDKWKNLIRSALKHVEQNVCFKFKENGGDKDGLRYYRGQGCWSNVGRVGGKQLVSIGYGCDGLGIVSHETLHALGLWHEQSRVDRDDFISIVADKITRGTQGNFAKRSLDNTDNLNQPYDMGSVMHYGSKAFAYDWTSDTIVTKDWRYQQTIGQRDGISFKDAKIINLRYCTGVCRVQLPCQNDGYTDPNNCGQCRCPSGYGGTYCQEVAYTSCGGTLTATASSQTLASGNALPNAYCIWRIKSRYGERIEISFSQVSLTCSNPCTSYVEVKANKEKTATGARLCCKTPGTFVSEGDDVVLIYKVAPDSQMGWLGFTLRYRTVGEPETTAPSTVAPTTTTESATTSAYWIKTASGGWIHWEKSAETFGTNDESNSIPDSIISPDGNKLDPQKRSESSEKHAALSTVSPAQNESTSSASEWGLWGEWSSCSQPCGGCGTRTRIRACYGGGRTCPGSNLVTETCNAQTCTQPKKGMICNGRLIMPCELISKLQFGSNNALNPRLRDLQHALPLPRIAARESLSKEKIAPESSFIKRVKRRTSNQLCEKKFIYQCPTALLTINVDYKDDVPRDSLAYQQSQLTSECCIGYTAQSGVCYKIN</sequence>
<dbReference type="OrthoDB" id="431034at2759"/>
<feature type="binding site" evidence="15">
    <location>
        <position position="206"/>
    </location>
    <ligand>
        <name>Zn(2+)</name>
        <dbReference type="ChEBI" id="CHEBI:29105"/>
        <note>catalytic</note>
    </ligand>
</feature>
<dbReference type="PANTHER" id="PTHR10127:SF831">
    <property type="entry name" value="ZINC METALLOPROTEINASE NAS-37"/>
    <property type="match status" value="1"/>
</dbReference>
<dbReference type="PROSITE" id="PS51864">
    <property type="entry name" value="ASTACIN"/>
    <property type="match status" value="1"/>
</dbReference>
<name>A0A8S1H0M9_9PELO</name>
<evidence type="ECO:0000256" key="4">
    <source>
        <dbReference type="ARBA" id="ARBA00022670"/>
    </source>
</evidence>
<dbReference type="InterPro" id="IPR034035">
    <property type="entry name" value="Astacin-like_dom"/>
</dbReference>
<dbReference type="PROSITE" id="PS50092">
    <property type="entry name" value="TSP1"/>
    <property type="match status" value="1"/>
</dbReference>
<dbReference type="PRINTS" id="PR00480">
    <property type="entry name" value="ASTACIN"/>
</dbReference>
<evidence type="ECO:0000313" key="21">
    <source>
        <dbReference type="EMBL" id="CAD6188674.1"/>
    </source>
</evidence>
<feature type="chain" id="PRO_5035969991" description="Zinc metalloproteinase" evidence="13 16">
    <location>
        <begin position="23"/>
        <end position="732"/>
    </location>
</feature>
<dbReference type="SMART" id="SM00042">
    <property type="entry name" value="CUB"/>
    <property type="match status" value="1"/>
</dbReference>
<evidence type="ECO:0000313" key="22">
    <source>
        <dbReference type="Proteomes" id="UP000835052"/>
    </source>
</evidence>
<dbReference type="GO" id="GO:0008270">
    <property type="term" value="F:zinc ion binding"/>
    <property type="evidence" value="ECO:0007669"/>
    <property type="project" value="UniProtKB-UniRule"/>
</dbReference>
<dbReference type="Gene3D" id="3.40.390.10">
    <property type="entry name" value="Collagenase (Catalytic Domain)"/>
    <property type="match status" value="1"/>
</dbReference>
<dbReference type="Gene3D" id="2.20.100.10">
    <property type="entry name" value="Thrombospondin type-1 (TSP1) repeat"/>
    <property type="match status" value="1"/>
</dbReference>
<keyword evidence="11 14" id="KW-1015">Disulfide bond</keyword>
<keyword evidence="6 13" id="KW-0732">Signal</keyword>
<dbReference type="GO" id="GO:0004222">
    <property type="term" value="F:metalloendopeptidase activity"/>
    <property type="evidence" value="ECO:0007669"/>
    <property type="project" value="UniProtKB-UniRule"/>
</dbReference>
<gene>
    <name evidence="21" type="ORF">CAUJ_LOCUS4593</name>
</gene>
<keyword evidence="7 15" id="KW-0378">Hydrolase</keyword>
<dbReference type="InterPro" id="IPR024079">
    <property type="entry name" value="MetalloPept_cat_dom_sf"/>
</dbReference>
<dbReference type="Proteomes" id="UP000835052">
    <property type="component" value="Unassembled WGS sequence"/>
</dbReference>
<keyword evidence="22" id="KW-1185">Reference proteome</keyword>
<keyword evidence="8 15" id="KW-0862">Zinc</keyword>
<evidence type="ECO:0000256" key="10">
    <source>
        <dbReference type="ARBA" id="ARBA00023145"/>
    </source>
</evidence>
<dbReference type="SUPFAM" id="SSF55486">
    <property type="entry name" value="Metalloproteases ('zincins'), catalytic domain"/>
    <property type="match status" value="1"/>
</dbReference>
<keyword evidence="12" id="KW-0325">Glycoprotein</keyword>
<feature type="active site" evidence="15">
    <location>
        <position position="203"/>
    </location>
</feature>
<evidence type="ECO:0000259" key="20">
    <source>
        <dbReference type="PROSITE" id="PS51864"/>
    </source>
</evidence>
<comment type="caution">
    <text evidence="14">Lacks conserved residue(s) required for the propagation of feature annotation.</text>
</comment>
<comment type="subcellular location">
    <subcellularLocation>
        <location evidence="1 13">Secreted</location>
    </subcellularLocation>
</comment>
<evidence type="ECO:0000259" key="18">
    <source>
        <dbReference type="PROSITE" id="PS01180"/>
    </source>
</evidence>
<dbReference type="SUPFAM" id="SSF49854">
    <property type="entry name" value="Spermadhesin, CUB domain"/>
    <property type="match status" value="1"/>
</dbReference>
<dbReference type="InterPro" id="IPR017050">
    <property type="entry name" value="Metallopeptidase_nem"/>
</dbReference>
<dbReference type="PIRSF" id="PIRSF036365">
    <property type="entry name" value="Astacin_nematoda"/>
    <property type="match status" value="1"/>
</dbReference>
<feature type="binding site" evidence="15">
    <location>
        <position position="212"/>
    </location>
    <ligand>
        <name>Zn(2+)</name>
        <dbReference type="ChEBI" id="CHEBI:29105"/>
        <note>catalytic</note>
    </ligand>
</feature>
<feature type="disulfide bond" evidence="14">
    <location>
        <begin position="331"/>
        <end position="340"/>
    </location>
</feature>
<feature type="domain" description="Peptidase M12A" evidence="20">
    <location>
        <begin position="113"/>
        <end position="306"/>
    </location>
</feature>
<evidence type="ECO:0000256" key="5">
    <source>
        <dbReference type="ARBA" id="ARBA00022723"/>
    </source>
</evidence>
<evidence type="ECO:0000256" key="11">
    <source>
        <dbReference type="ARBA" id="ARBA00023157"/>
    </source>
</evidence>
<dbReference type="CDD" id="cd04280">
    <property type="entry name" value="ZnMc_astacin_like"/>
    <property type="match status" value="1"/>
</dbReference>
<dbReference type="PROSITE" id="PS01180">
    <property type="entry name" value="CUB"/>
    <property type="match status" value="1"/>
</dbReference>
<dbReference type="InterPro" id="IPR001506">
    <property type="entry name" value="Peptidase_M12A"/>
</dbReference>
<evidence type="ECO:0000256" key="2">
    <source>
        <dbReference type="ARBA" id="ARBA00022525"/>
    </source>
</evidence>
<keyword evidence="2 13" id="KW-0964">Secreted</keyword>
<feature type="disulfide bond" evidence="14">
    <location>
        <begin position="305"/>
        <end position="315"/>
    </location>
</feature>
<evidence type="ECO:0000256" key="13">
    <source>
        <dbReference type="PIRNR" id="PIRNR036365"/>
    </source>
</evidence>
<dbReference type="Pfam" id="PF01400">
    <property type="entry name" value="Astacin"/>
    <property type="match status" value="1"/>
</dbReference>
<evidence type="ECO:0000256" key="12">
    <source>
        <dbReference type="ARBA" id="ARBA00023180"/>
    </source>
</evidence>
<dbReference type="SUPFAM" id="SSF82895">
    <property type="entry name" value="TSP-1 type 1 repeat"/>
    <property type="match status" value="1"/>
</dbReference>
<feature type="compositionally biased region" description="Low complexity" evidence="17">
    <location>
        <begin position="509"/>
        <end position="518"/>
    </location>
</feature>
<dbReference type="InterPro" id="IPR000884">
    <property type="entry name" value="TSP1_rpt"/>
</dbReference>
<dbReference type="PANTHER" id="PTHR10127">
    <property type="entry name" value="DISCOIDIN, CUB, EGF, LAMININ , AND ZINC METALLOPROTEASE DOMAIN CONTAINING"/>
    <property type="match status" value="1"/>
</dbReference>
<evidence type="ECO:0000256" key="15">
    <source>
        <dbReference type="PROSITE-ProRule" id="PRU01211"/>
    </source>
</evidence>
<evidence type="ECO:0000256" key="9">
    <source>
        <dbReference type="ARBA" id="ARBA00023049"/>
    </source>
</evidence>
<proteinExistence type="predicted"/>
<evidence type="ECO:0000256" key="14">
    <source>
        <dbReference type="PROSITE-ProRule" id="PRU00076"/>
    </source>
</evidence>
<dbReference type="InterPro" id="IPR006026">
    <property type="entry name" value="Peptidase_Metallo"/>
</dbReference>
<evidence type="ECO:0000256" key="7">
    <source>
        <dbReference type="ARBA" id="ARBA00022801"/>
    </source>
</evidence>
<evidence type="ECO:0000256" key="6">
    <source>
        <dbReference type="ARBA" id="ARBA00022729"/>
    </source>
</evidence>
<accession>A0A8S1H0M9</accession>
<dbReference type="SMART" id="SM00235">
    <property type="entry name" value="ZnMc"/>
    <property type="match status" value="1"/>
</dbReference>
<feature type="domain" description="EGF-like" evidence="19">
    <location>
        <begin position="301"/>
        <end position="341"/>
    </location>
</feature>
<feature type="signal peptide" evidence="13 16">
    <location>
        <begin position="1"/>
        <end position="22"/>
    </location>
</feature>
<reference evidence="21" key="1">
    <citation type="submission" date="2020-10" db="EMBL/GenBank/DDBJ databases">
        <authorList>
            <person name="Kikuchi T."/>
        </authorList>
    </citation>
    <scope>NUCLEOTIDE SEQUENCE</scope>
    <source>
        <strain evidence="21">NKZ352</strain>
    </source>
</reference>